<evidence type="ECO:0000313" key="1">
    <source>
        <dbReference type="Proteomes" id="UP000790787"/>
    </source>
</evidence>
<keyword evidence="1" id="KW-1185">Reference proteome</keyword>
<name>A0AC58TNP8_TOBAC</name>
<gene>
    <name evidence="2" type="primary">LOC142175746</name>
</gene>
<reference evidence="1" key="1">
    <citation type="journal article" date="2014" name="Nat. Commun.">
        <title>The tobacco genome sequence and its comparison with those of tomato and potato.</title>
        <authorList>
            <person name="Sierro N."/>
            <person name="Battey J.N."/>
            <person name="Ouadi S."/>
            <person name="Bakaher N."/>
            <person name="Bovet L."/>
            <person name="Willig A."/>
            <person name="Goepfert S."/>
            <person name="Peitsch M.C."/>
            <person name="Ivanov N.V."/>
        </authorList>
    </citation>
    <scope>NUCLEOTIDE SEQUENCE [LARGE SCALE GENOMIC DNA]</scope>
</reference>
<reference evidence="2" key="2">
    <citation type="submission" date="2025-08" db="UniProtKB">
        <authorList>
            <consortium name="RefSeq"/>
        </authorList>
    </citation>
    <scope>IDENTIFICATION</scope>
    <source>
        <tissue evidence="2">Leaf</tissue>
    </source>
</reference>
<sequence length="193" mass="22737">MEIPQFQHIIQYLWSQNYDGTHVHHIWSKLKVMKTQLKDTNTYMASYKQKLEQVRKKLDIVQNQIQQDPLAQDLFDLEKDTLADIKKWNNIEEQVMRQKSKACWIECGDANTKYFHAQWKIRSSQNSIASIYTDRGIKLTDPKLVEQEFIRVFQSLMGDCVAEIPYTNTAIIKEGPCLNISQQRDLIRDVTNE</sequence>
<protein>
    <submittedName>
        <fullName evidence="2">Uncharacterized protein LOC142175746</fullName>
    </submittedName>
</protein>
<proteinExistence type="predicted"/>
<organism evidence="1 2">
    <name type="scientific">Nicotiana tabacum</name>
    <name type="common">Common tobacco</name>
    <dbReference type="NCBI Taxonomy" id="4097"/>
    <lineage>
        <taxon>Eukaryota</taxon>
        <taxon>Viridiplantae</taxon>
        <taxon>Streptophyta</taxon>
        <taxon>Embryophyta</taxon>
        <taxon>Tracheophyta</taxon>
        <taxon>Spermatophyta</taxon>
        <taxon>Magnoliopsida</taxon>
        <taxon>eudicotyledons</taxon>
        <taxon>Gunneridae</taxon>
        <taxon>Pentapetalae</taxon>
        <taxon>asterids</taxon>
        <taxon>lamiids</taxon>
        <taxon>Solanales</taxon>
        <taxon>Solanaceae</taxon>
        <taxon>Nicotianoideae</taxon>
        <taxon>Nicotianeae</taxon>
        <taxon>Nicotiana</taxon>
    </lineage>
</organism>
<dbReference type="Proteomes" id="UP000790787">
    <property type="component" value="Chromosome 22"/>
</dbReference>
<accession>A0AC58TNP8</accession>
<evidence type="ECO:0000313" key="2">
    <source>
        <dbReference type="RefSeq" id="XP_075098833.1"/>
    </source>
</evidence>
<dbReference type="RefSeq" id="XP_075098833.1">
    <property type="nucleotide sequence ID" value="XM_075242732.1"/>
</dbReference>